<gene>
    <name evidence="4" type="ORF">PP769_13260</name>
</gene>
<feature type="modified residue" description="4-aspartylphosphate" evidence="2">
    <location>
        <position position="76"/>
    </location>
</feature>
<reference evidence="4 5" key="1">
    <citation type="submission" date="2023-01" db="EMBL/GenBank/DDBJ databases">
        <title>Cultivation and genomic characterization of new, ubiquitous marine nitrite-oxidizing bacteria from the Nitrospirales.</title>
        <authorList>
            <person name="Mueller A.J."/>
            <person name="Daebeler A."/>
            <person name="Herbold C.W."/>
            <person name="Kirkegaard R.H."/>
            <person name="Daims H."/>
        </authorList>
    </citation>
    <scope>NUCLEOTIDE SEQUENCE [LARGE SCALE GENOMIC DNA]</scope>
    <source>
        <strain evidence="4 5">VA</strain>
    </source>
</reference>
<dbReference type="AlphaFoldDB" id="A0AA96JRI3"/>
<evidence type="ECO:0000313" key="5">
    <source>
        <dbReference type="Proteomes" id="UP001302719"/>
    </source>
</evidence>
<dbReference type="RefSeq" id="WP_312640872.1">
    <property type="nucleotide sequence ID" value="NZ_CP116967.1"/>
</dbReference>
<dbReference type="GO" id="GO:0000160">
    <property type="term" value="P:phosphorelay signal transduction system"/>
    <property type="evidence" value="ECO:0007669"/>
    <property type="project" value="InterPro"/>
</dbReference>
<dbReference type="PROSITE" id="PS50110">
    <property type="entry name" value="RESPONSE_REGULATORY"/>
    <property type="match status" value="1"/>
</dbReference>
<dbReference type="PANTHER" id="PTHR44591">
    <property type="entry name" value="STRESS RESPONSE REGULATOR PROTEIN 1"/>
    <property type="match status" value="1"/>
</dbReference>
<evidence type="ECO:0000256" key="2">
    <source>
        <dbReference type="PROSITE-ProRule" id="PRU00169"/>
    </source>
</evidence>
<dbReference type="SMART" id="SM00448">
    <property type="entry name" value="REC"/>
    <property type="match status" value="1"/>
</dbReference>
<dbReference type="KEGG" id="nall:PP769_13260"/>
<dbReference type="Pfam" id="PF00072">
    <property type="entry name" value="Response_reg"/>
    <property type="match status" value="1"/>
</dbReference>
<keyword evidence="5" id="KW-1185">Reference proteome</keyword>
<dbReference type="CDD" id="cd00156">
    <property type="entry name" value="REC"/>
    <property type="match status" value="1"/>
</dbReference>
<dbReference type="InterPro" id="IPR050595">
    <property type="entry name" value="Bact_response_regulator"/>
</dbReference>
<dbReference type="Gene3D" id="3.40.50.2300">
    <property type="match status" value="1"/>
</dbReference>
<dbReference type="SUPFAM" id="SSF52172">
    <property type="entry name" value="CheY-like"/>
    <property type="match status" value="1"/>
</dbReference>
<dbReference type="EMBL" id="CP116967">
    <property type="protein sequence ID" value="WNM56940.1"/>
    <property type="molecule type" value="Genomic_DNA"/>
</dbReference>
<sequence>MTISPWRDFEAPNSSVSPQILPKNQTIILVEDQSDLRWLLKRRLEINGYICLEAANGREALSLIQVHPSIRLILSDYLMPEMNGMQLLQALRESPMNRKIPFILVTACCSDQLHHQGMSAGAFAILAKPYHHGELVQLLEQGISTQAA</sequence>
<keyword evidence="1 2" id="KW-0597">Phosphoprotein</keyword>
<evidence type="ECO:0000313" key="4">
    <source>
        <dbReference type="EMBL" id="WNM56940.1"/>
    </source>
</evidence>
<dbReference type="Proteomes" id="UP001302719">
    <property type="component" value="Chromosome"/>
</dbReference>
<dbReference type="InterPro" id="IPR011006">
    <property type="entry name" value="CheY-like_superfamily"/>
</dbReference>
<evidence type="ECO:0000259" key="3">
    <source>
        <dbReference type="PROSITE" id="PS50110"/>
    </source>
</evidence>
<proteinExistence type="predicted"/>
<dbReference type="PANTHER" id="PTHR44591:SF3">
    <property type="entry name" value="RESPONSE REGULATORY DOMAIN-CONTAINING PROTEIN"/>
    <property type="match status" value="1"/>
</dbReference>
<protein>
    <submittedName>
        <fullName evidence="4">Response regulator</fullName>
    </submittedName>
</protein>
<feature type="domain" description="Response regulatory" evidence="3">
    <location>
        <begin position="26"/>
        <end position="143"/>
    </location>
</feature>
<organism evidence="4 5">
    <name type="scientific">Candidatus Nitrospira allomarina</name>
    <dbReference type="NCBI Taxonomy" id="3020900"/>
    <lineage>
        <taxon>Bacteria</taxon>
        <taxon>Pseudomonadati</taxon>
        <taxon>Nitrospirota</taxon>
        <taxon>Nitrospiria</taxon>
        <taxon>Nitrospirales</taxon>
        <taxon>Nitrospiraceae</taxon>
        <taxon>Nitrospira</taxon>
    </lineage>
</organism>
<evidence type="ECO:0000256" key="1">
    <source>
        <dbReference type="ARBA" id="ARBA00022553"/>
    </source>
</evidence>
<accession>A0AA96JRI3</accession>
<dbReference type="InterPro" id="IPR001789">
    <property type="entry name" value="Sig_transdc_resp-reg_receiver"/>
</dbReference>
<name>A0AA96JRI3_9BACT</name>